<evidence type="ECO:0000256" key="1">
    <source>
        <dbReference type="ARBA" id="ARBA00023015"/>
    </source>
</evidence>
<dbReference type="Pfam" id="PF00717">
    <property type="entry name" value="Peptidase_S24"/>
    <property type="match status" value="1"/>
</dbReference>
<feature type="domain" description="HTH cro/C1-type" evidence="4">
    <location>
        <begin position="8"/>
        <end position="62"/>
    </location>
</feature>
<evidence type="ECO:0000313" key="5">
    <source>
        <dbReference type="EMBL" id="MDN3687338.1"/>
    </source>
</evidence>
<dbReference type="EMBL" id="JAUFQS010000005">
    <property type="protein sequence ID" value="MDN3687338.1"/>
    <property type="molecule type" value="Genomic_DNA"/>
</dbReference>
<dbReference type="Gene3D" id="2.10.109.10">
    <property type="entry name" value="Umud Fragment, subunit A"/>
    <property type="match status" value="1"/>
</dbReference>
<evidence type="ECO:0000313" key="6">
    <source>
        <dbReference type="Proteomes" id="UP001236663"/>
    </source>
</evidence>
<dbReference type="Gene3D" id="1.10.260.40">
    <property type="entry name" value="lambda repressor-like DNA-binding domains"/>
    <property type="match status" value="1"/>
</dbReference>
<accession>A0ABT8C3I6</accession>
<dbReference type="PROSITE" id="PS50943">
    <property type="entry name" value="HTH_CROC1"/>
    <property type="match status" value="1"/>
</dbReference>
<dbReference type="SUPFAM" id="SSF51306">
    <property type="entry name" value="LexA/Signal peptidase"/>
    <property type="match status" value="1"/>
</dbReference>
<reference evidence="6" key="1">
    <citation type="journal article" date="2019" name="Int. J. Syst. Evol. Microbiol.">
        <title>The Global Catalogue of Microorganisms (GCM) 10K type strain sequencing project: providing services to taxonomists for standard genome sequencing and annotation.</title>
        <authorList>
            <consortium name="The Broad Institute Genomics Platform"/>
            <consortium name="The Broad Institute Genome Sequencing Center for Infectious Disease"/>
            <person name="Wu L."/>
            <person name="Ma J."/>
        </authorList>
    </citation>
    <scope>NUCLEOTIDE SEQUENCE [LARGE SCALE GENOMIC DNA]</scope>
    <source>
        <strain evidence="6">CECT 7706</strain>
    </source>
</reference>
<organism evidence="5 6">
    <name type="scientific">Cyclobacterium jeungdonense</name>
    <dbReference type="NCBI Taxonomy" id="708087"/>
    <lineage>
        <taxon>Bacteria</taxon>
        <taxon>Pseudomonadati</taxon>
        <taxon>Bacteroidota</taxon>
        <taxon>Cytophagia</taxon>
        <taxon>Cytophagales</taxon>
        <taxon>Cyclobacteriaceae</taxon>
        <taxon>Cyclobacterium</taxon>
    </lineage>
</organism>
<dbReference type="Proteomes" id="UP001236663">
    <property type="component" value="Unassembled WGS sequence"/>
</dbReference>
<keyword evidence="6" id="KW-1185">Reference proteome</keyword>
<gene>
    <name evidence="5" type="ORF">QWZ15_05835</name>
</gene>
<protein>
    <submittedName>
        <fullName evidence="5">LexA family transcriptional regulator</fullName>
    </submittedName>
</protein>
<sequence length="256" mass="29052">MNRLPGNLRFLRKRAGMTQGQLAEKIGVQRSMISAYEDGRSDPKLAALEVMASVFDIVIDELLFWDIESNGRRYLQQNKLKILTVTLDDQEEEWISMVGAKASAGYLNGYADPEYMENLPNFRLPNLSKDKTYRAFEISGDSMLPLMPGTLIIGAYLEHGMEIKNGKTYVLVTKSEGIVYKRVFNYIAEHGKLFVVSDNDRYKPYDIPIEEVLEIWEAKAYVSAHFPDPSSGPLTIEDLGKMIREVQQDIRKISGS</sequence>
<evidence type="ECO:0000256" key="3">
    <source>
        <dbReference type="ARBA" id="ARBA00023163"/>
    </source>
</evidence>
<dbReference type="InterPro" id="IPR010982">
    <property type="entry name" value="Lambda_DNA-bd_dom_sf"/>
</dbReference>
<keyword evidence="2" id="KW-0238">DNA-binding</keyword>
<dbReference type="PANTHER" id="PTHR40661:SF1">
    <property type="entry name" value="HTH CRO_C1-TYPE DOMAIN-CONTAINING PROTEIN"/>
    <property type="match status" value="1"/>
</dbReference>
<name>A0ABT8C3I6_9BACT</name>
<proteinExistence type="predicted"/>
<dbReference type="InterPro" id="IPR015927">
    <property type="entry name" value="Peptidase_S24_S26A/B/C"/>
</dbReference>
<dbReference type="InterPro" id="IPR039418">
    <property type="entry name" value="LexA-like"/>
</dbReference>
<dbReference type="PANTHER" id="PTHR40661">
    <property type="match status" value="1"/>
</dbReference>
<evidence type="ECO:0000259" key="4">
    <source>
        <dbReference type="PROSITE" id="PS50943"/>
    </source>
</evidence>
<keyword evidence="1" id="KW-0805">Transcription regulation</keyword>
<dbReference type="InterPro" id="IPR001387">
    <property type="entry name" value="Cro/C1-type_HTH"/>
</dbReference>
<dbReference type="InterPro" id="IPR036286">
    <property type="entry name" value="LexA/Signal_pep-like_sf"/>
</dbReference>
<dbReference type="Pfam" id="PF01381">
    <property type="entry name" value="HTH_3"/>
    <property type="match status" value="1"/>
</dbReference>
<keyword evidence="3" id="KW-0804">Transcription</keyword>
<evidence type="ECO:0000256" key="2">
    <source>
        <dbReference type="ARBA" id="ARBA00023125"/>
    </source>
</evidence>
<dbReference type="RefSeq" id="WP_163386605.1">
    <property type="nucleotide sequence ID" value="NZ_JAUFQS010000005.1"/>
</dbReference>
<dbReference type="SMART" id="SM00530">
    <property type="entry name" value="HTH_XRE"/>
    <property type="match status" value="1"/>
</dbReference>
<comment type="caution">
    <text evidence="5">The sequence shown here is derived from an EMBL/GenBank/DDBJ whole genome shotgun (WGS) entry which is preliminary data.</text>
</comment>
<dbReference type="CDD" id="cd06529">
    <property type="entry name" value="S24_LexA-like"/>
    <property type="match status" value="1"/>
</dbReference>
<dbReference type="CDD" id="cd00093">
    <property type="entry name" value="HTH_XRE"/>
    <property type="match status" value="1"/>
</dbReference>
<dbReference type="SUPFAM" id="SSF47413">
    <property type="entry name" value="lambda repressor-like DNA-binding domains"/>
    <property type="match status" value="1"/>
</dbReference>